<dbReference type="SMART" id="SM00230">
    <property type="entry name" value="CysPc"/>
    <property type="match status" value="1"/>
</dbReference>
<reference evidence="6" key="1">
    <citation type="submission" date="2023-11" db="EMBL/GenBank/DDBJ databases">
        <title>Genome assemblies of two species of porcelain crab, Petrolisthes cinctipes and Petrolisthes manimaculis (Anomura: Porcellanidae).</title>
        <authorList>
            <person name="Angst P."/>
        </authorList>
    </citation>
    <scope>NUCLEOTIDE SEQUENCE</scope>
    <source>
        <strain evidence="6">PB745_02</strain>
        <tissue evidence="6">Gill</tissue>
    </source>
</reference>
<feature type="active site" evidence="2 3">
    <location>
        <position position="18"/>
    </location>
</feature>
<dbReference type="Proteomes" id="UP001292094">
    <property type="component" value="Unassembled WGS sequence"/>
</dbReference>
<dbReference type="EMBL" id="JAWZYT010005055">
    <property type="protein sequence ID" value="KAK4291767.1"/>
    <property type="molecule type" value="Genomic_DNA"/>
</dbReference>
<evidence type="ECO:0000313" key="7">
    <source>
        <dbReference type="Proteomes" id="UP001292094"/>
    </source>
</evidence>
<comment type="caution">
    <text evidence="6">The sequence shown here is derived from an EMBL/GenBank/DDBJ whole genome shotgun (WGS) entry which is preliminary data.</text>
</comment>
<organism evidence="6 7">
    <name type="scientific">Petrolisthes manimaculis</name>
    <dbReference type="NCBI Taxonomy" id="1843537"/>
    <lineage>
        <taxon>Eukaryota</taxon>
        <taxon>Metazoa</taxon>
        <taxon>Ecdysozoa</taxon>
        <taxon>Arthropoda</taxon>
        <taxon>Crustacea</taxon>
        <taxon>Multicrustacea</taxon>
        <taxon>Malacostraca</taxon>
        <taxon>Eumalacostraca</taxon>
        <taxon>Eucarida</taxon>
        <taxon>Decapoda</taxon>
        <taxon>Pleocyemata</taxon>
        <taxon>Anomura</taxon>
        <taxon>Galatheoidea</taxon>
        <taxon>Porcellanidae</taxon>
        <taxon>Petrolisthes</taxon>
    </lineage>
</organism>
<dbReference type="Gene3D" id="2.60.120.380">
    <property type="match status" value="1"/>
</dbReference>
<dbReference type="SUPFAM" id="SSF54001">
    <property type="entry name" value="Cysteine proteinases"/>
    <property type="match status" value="1"/>
</dbReference>
<dbReference type="InterPro" id="IPR036213">
    <property type="entry name" value="Calpain_III_sf"/>
</dbReference>
<dbReference type="Pfam" id="PF01067">
    <property type="entry name" value="Calpain_III"/>
    <property type="match status" value="1"/>
</dbReference>
<name>A0AAE1TNG8_9EUCA</name>
<feature type="domain" description="Calpain catalytic" evidence="5">
    <location>
        <begin position="1"/>
        <end position="270"/>
    </location>
</feature>
<protein>
    <recommendedName>
        <fullName evidence="5">Calpain catalytic domain-containing protein</fullName>
    </recommendedName>
</protein>
<accession>A0AAE1TNG8</accession>
<keyword evidence="3" id="KW-0378">Hydrolase</keyword>
<sequence>MVTDSPWYKVNWGIVGLCLLLSAITLNPALLHRVIPRDQCFNRKYVGIFHFRFWQGGEWLDVVVDDRLPTDPYSGILCFSTSTYKNEFWSSLLEKAYAKLHGSYGSLNSGKSYEATEDLTGGVTERFPLQQQQHAEGVAAEGVEDSEGLFSIMGQTSQRGSLLTCSVPGRRQEGEEDGLVSGHGYCVTGVRRCRVNVPWKTHVQLVRLRNPWGDETEWRGAWSDKSEEWGLVPKEEKRSLHHTVDSDGEFWMTFEEFKRNFNELYITSLNPHSLDDQARDQLYSMSEVVWKVLANPGQVVERAGGRVRRVWEEVKFDGSWVRNSTAGGAPKDMKLFSSNPQYLLHLREADEDQHHRDCDIKRSGTCTVVISLTQKHRRVRELPLMQLGIAVYKVSDEEGAPTPLTAPWLRCHRWVFLSKFKRARSITHRLSLPPGPYVLIPCTLLKDEEGDFLLRVFCEKGATME</sequence>
<dbReference type="Gene3D" id="3.90.70.10">
    <property type="entry name" value="Cysteine proteinases"/>
    <property type="match status" value="1"/>
</dbReference>
<dbReference type="InterPro" id="IPR022684">
    <property type="entry name" value="Calpain_cysteine_protease"/>
</dbReference>
<dbReference type="PROSITE" id="PS50203">
    <property type="entry name" value="CALPAIN_CAT"/>
    <property type="match status" value="1"/>
</dbReference>
<feature type="active site" evidence="2 3">
    <location>
        <position position="183"/>
    </location>
</feature>
<dbReference type="InterPro" id="IPR022683">
    <property type="entry name" value="Calpain_III"/>
</dbReference>
<evidence type="ECO:0000256" key="2">
    <source>
        <dbReference type="PIRSR" id="PIRSR622684-1"/>
    </source>
</evidence>
<evidence type="ECO:0000256" key="4">
    <source>
        <dbReference type="SAM" id="Phobius"/>
    </source>
</evidence>
<dbReference type="CDD" id="cd00044">
    <property type="entry name" value="CysPc"/>
    <property type="match status" value="1"/>
</dbReference>
<dbReference type="SMART" id="SM00720">
    <property type="entry name" value="calpain_III"/>
    <property type="match status" value="1"/>
</dbReference>
<comment type="similarity">
    <text evidence="1">Belongs to the peptidase C2 family.</text>
</comment>
<evidence type="ECO:0000259" key="5">
    <source>
        <dbReference type="PROSITE" id="PS50203"/>
    </source>
</evidence>
<dbReference type="Pfam" id="PF00648">
    <property type="entry name" value="Peptidase_C2"/>
    <property type="match status" value="1"/>
</dbReference>
<dbReference type="InterPro" id="IPR022682">
    <property type="entry name" value="Calpain_domain_III"/>
</dbReference>
<feature type="active site" evidence="2 3">
    <location>
        <position position="210"/>
    </location>
</feature>
<gene>
    <name evidence="6" type="ORF">Pmani_035422</name>
</gene>
<dbReference type="GO" id="GO:0005737">
    <property type="term" value="C:cytoplasm"/>
    <property type="evidence" value="ECO:0007669"/>
    <property type="project" value="TreeGrafter"/>
</dbReference>
<dbReference type="AlphaFoldDB" id="A0AAE1TNG8"/>
<keyword evidence="3" id="KW-0788">Thiol protease</keyword>
<keyword evidence="4" id="KW-0472">Membrane</keyword>
<dbReference type="GO" id="GO:0006508">
    <property type="term" value="P:proteolysis"/>
    <property type="evidence" value="ECO:0007669"/>
    <property type="project" value="UniProtKB-KW"/>
</dbReference>
<keyword evidence="7" id="KW-1185">Reference proteome</keyword>
<dbReference type="PANTHER" id="PTHR10183:SF433">
    <property type="entry name" value="CALPAIN-A-RELATED"/>
    <property type="match status" value="1"/>
</dbReference>
<keyword evidence="3" id="KW-0645">Protease</keyword>
<dbReference type="FunFam" id="3.90.70.10:FF:000114">
    <property type="entry name" value="Calpain a"/>
    <property type="match status" value="1"/>
</dbReference>
<evidence type="ECO:0000256" key="1">
    <source>
        <dbReference type="ARBA" id="ARBA00007623"/>
    </source>
</evidence>
<evidence type="ECO:0000313" key="6">
    <source>
        <dbReference type="EMBL" id="KAK4291767.1"/>
    </source>
</evidence>
<keyword evidence="4" id="KW-1133">Transmembrane helix</keyword>
<dbReference type="InterPro" id="IPR038765">
    <property type="entry name" value="Papain-like_cys_pep_sf"/>
</dbReference>
<proteinExistence type="inferred from homology"/>
<dbReference type="SUPFAM" id="SSF49758">
    <property type="entry name" value="Calpain large subunit, middle domain (domain III)"/>
    <property type="match status" value="1"/>
</dbReference>
<dbReference type="InterPro" id="IPR001300">
    <property type="entry name" value="Peptidase_C2_calpain_cat"/>
</dbReference>
<evidence type="ECO:0000256" key="3">
    <source>
        <dbReference type="PROSITE-ProRule" id="PRU00239"/>
    </source>
</evidence>
<dbReference type="GO" id="GO:0004198">
    <property type="term" value="F:calcium-dependent cysteine-type endopeptidase activity"/>
    <property type="evidence" value="ECO:0007669"/>
    <property type="project" value="InterPro"/>
</dbReference>
<keyword evidence="4" id="KW-0812">Transmembrane</keyword>
<feature type="transmembrane region" description="Helical" evidence="4">
    <location>
        <begin position="12"/>
        <end position="35"/>
    </location>
</feature>
<dbReference type="PRINTS" id="PR00704">
    <property type="entry name" value="CALPAIN"/>
</dbReference>
<dbReference type="PANTHER" id="PTHR10183">
    <property type="entry name" value="CALPAIN"/>
    <property type="match status" value="1"/>
</dbReference>